<dbReference type="PANTHER" id="PTHR46889:SF4">
    <property type="entry name" value="TRANSPOSASE INSO FOR INSERTION SEQUENCE ELEMENT IS911B-RELATED"/>
    <property type="match status" value="1"/>
</dbReference>
<dbReference type="PANTHER" id="PTHR46889">
    <property type="entry name" value="TRANSPOSASE INSF FOR INSERTION SEQUENCE IS3B-RELATED"/>
    <property type="match status" value="1"/>
</dbReference>
<dbReference type="PROSITE" id="PS50994">
    <property type="entry name" value="INTEGRASE"/>
    <property type="match status" value="1"/>
</dbReference>
<organism evidence="2 3">
    <name type="scientific">Spirobacillus cienkowskii</name>
    <dbReference type="NCBI Taxonomy" id="495820"/>
    <lineage>
        <taxon>Bacteria</taxon>
        <taxon>Pseudomonadati</taxon>
        <taxon>Bdellovibrionota</taxon>
        <taxon>Oligoflexia</taxon>
        <taxon>Silvanigrellales</taxon>
        <taxon>Spirobacillus</taxon>
    </lineage>
</organism>
<sequence length="113" mass="12707">MLPTKKDWLYLCVVLDCFARTIVGWGVCSDKINSELVTSAIQHTISFRKPGKGVIFHSDRGSQYASSSVIKLLKQHEFHQCMSNAGNCYDNAISESFFATLKTELIHKCNFLS</sequence>
<proteinExistence type="predicted"/>
<protein>
    <recommendedName>
        <fullName evidence="1">Integrase catalytic domain-containing protein</fullName>
    </recommendedName>
</protein>
<evidence type="ECO:0000259" key="1">
    <source>
        <dbReference type="PROSITE" id="PS50994"/>
    </source>
</evidence>
<dbReference type="GO" id="GO:0003676">
    <property type="term" value="F:nucleic acid binding"/>
    <property type="evidence" value="ECO:0007669"/>
    <property type="project" value="InterPro"/>
</dbReference>
<keyword evidence="3" id="KW-1185">Reference proteome</keyword>
<reference evidence="2" key="1">
    <citation type="submission" date="2018-04" db="EMBL/GenBank/DDBJ databases">
        <title>Draft genome sequence of the Candidatus Spirobacillus cienkowskii, a pathogen of freshwater Daphnia species, reconstructed from hemolymph metagenomic reads.</title>
        <authorList>
            <person name="Bresciani L."/>
            <person name="Lemos L.N."/>
            <person name="Wale N."/>
            <person name="Lin J.Y."/>
            <person name="Fernandes G.R."/>
            <person name="Duffy M.A."/>
            <person name="Rodrigues J.M."/>
        </authorList>
    </citation>
    <scope>NUCLEOTIDE SEQUENCE [LARGE SCALE GENOMIC DNA]</scope>
    <source>
        <strain evidence="2">Binning01</strain>
    </source>
</reference>
<dbReference type="Gene3D" id="3.30.420.10">
    <property type="entry name" value="Ribonuclease H-like superfamily/Ribonuclease H"/>
    <property type="match status" value="1"/>
</dbReference>
<dbReference type="SUPFAM" id="SSF53098">
    <property type="entry name" value="Ribonuclease H-like"/>
    <property type="match status" value="1"/>
</dbReference>
<dbReference type="InterPro" id="IPR012337">
    <property type="entry name" value="RNaseH-like_sf"/>
</dbReference>
<dbReference type="Proteomes" id="UP000253934">
    <property type="component" value="Unassembled WGS sequence"/>
</dbReference>
<dbReference type="AlphaFoldDB" id="A0A369KKB1"/>
<dbReference type="EMBL" id="QOVW01000111">
    <property type="protein sequence ID" value="RDB35059.1"/>
    <property type="molecule type" value="Genomic_DNA"/>
</dbReference>
<dbReference type="InterPro" id="IPR036397">
    <property type="entry name" value="RNaseH_sf"/>
</dbReference>
<evidence type="ECO:0000313" key="2">
    <source>
        <dbReference type="EMBL" id="RDB35059.1"/>
    </source>
</evidence>
<dbReference type="GO" id="GO:0015074">
    <property type="term" value="P:DNA integration"/>
    <property type="evidence" value="ECO:0007669"/>
    <property type="project" value="InterPro"/>
</dbReference>
<feature type="domain" description="Integrase catalytic" evidence="1">
    <location>
        <begin position="1"/>
        <end position="113"/>
    </location>
</feature>
<name>A0A369KKB1_9BACT</name>
<evidence type="ECO:0000313" key="3">
    <source>
        <dbReference type="Proteomes" id="UP000253934"/>
    </source>
</evidence>
<dbReference type="InterPro" id="IPR001584">
    <property type="entry name" value="Integrase_cat-core"/>
</dbReference>
<gene>
    <name evidence="2" type="ORF">DCC88_12110</name>
</gene>
<comment type="caution">
    <text evidence="2">The sequence shown here is derived from an EMBL/GenBank/DDBJ whole genome shotgun (WGS) entry which is preliminary data.</text>
</comment>
<accession>A0A369KKB1</accession>
<dbReference type="Pfam" id="PF00665">
    <property type="entry name" value="rve"/>
    <property type="match status" value="1"/>
</dbReference>
<dbReference type="InterPro" id="IPR050900">
    <property type="entry name" value="Transposase_IS3/IS150/IS904"/>
</dbReference>